<name>A0A0C9V3S5_SPHS4</name>
<accession>A0A0C9V3S5</accession>
<sequence length="282" mass="30340">MSQGHGADDGSLSGIQAAIREARPITDREINHFMTAQETLARPLTNSNTEERSSKKAKGEQMIKSQGIPATSDKHSAPGIAADVGPSTLEVSIAGWFGQRLNRRDLASAISLNVPQPHILVIFNLANFTVPIVVRIPEKRAPTTLPASSASPPSTSSAPHASSPASRAPIPRRPLCHRRQRTALVHKIQYGDDEVVQVKGWRGVRDAEHGGEAGIVRPTAVELGVCPLQLLVLPILLNIFFTARGVAKIHDLGDITAQEQELVNAALPQLKKNIEKGFAFVQ</sequence>
<dbReference type="GO" id="GO:0016616">
    <property type="term" value="F:oxidoreductase activity, acting on the CH-OH group of donors, NAD or NADP as acceptor"/>
    <property type="evidence" value="ECO:0007669"/>
    <property type="project" value="InterPro"/>
</dbReference>
<dbReference type="AlphaFoldDB" id="A0A0C9V3S5"/>
<dbReference type="Gene3D" id="3.90.110.10">
    <property type="entry name" value="Lactate dehydrogenase/glycoside hydrolase, family 4, C-terminal"/>
    <property type="match status" value="1"/>
</dbReference>
<dbReference type="Proteomes" id="UP000054279">
    <property type="component" value="Unassembled WGS sequence"/>
</dbReference>
<gene>
    <name evidence="3" type="ORF">M422DRAFT_255494</name>
</gene>
<reference evidence="3 4" key="1">
    <citation type="submission" date="2014-06" db="EMBL/GenBank/DDBJ databases">
        <title>Evolutionary Origins and Diversification of the Mycorrhizal Mutualists.</title>
        <authorList>
            <consortium name="DOE Joint Genome Institute"/>
            <consortium name="Mycorrhizal Genomics Consortium"/>
            <person name="Kohler A."/>
            <person name="Kuo A."/>
            <person name="Nagy L.G."/>
            <person name="Floudas D."/>
            <person name="Copeland A."/>
            <person name="Barry K.W."/>
            <person name="Cichocki N."/>
            <person name="Veneault-Fourrey C."/>
            <person name="LaButti K."/>
            <person name="Lindquist E.A."/>
            <person name="Lipzen A."/>
            <person name="Lundell T."/>
            <person name="Morin E."/>
            <person name="Murat C."/>
            <person name="Riley R."/>
            <person name="Ohm R."/>
            <person name="Sun H."/>
            <person name="Tunlid A."/>
            <person name="Henrissat B."/>
            <person name="Grigoriev I.V."/>
            <person name="Hibbett D.S."/>
            <person name="Martin F."/>
        </authorList>
    </citation>
    <scope>NUCLEOTIDE SEQUENCE [LARGE SCALE GENOMIC DNA]</scope>
    <source>
        <strain evidence="3 4">SS14</strain>
    </source>
</reference>
<dbReference type="Pfam" id="PF02866">
    <property type="entry name" value="Ldh_1_C"/>
    <property type="match status" value="1"/>
</dbReference>
<protein>
    <recommendedName>
        <fullName evidence="2">Lactate/malate dehydrogenase C-terminal domain-containing protein</fullName>
    </recommendedName>
</protein>
<feature type="region of interest" description="Disordered" evidence="1">
    <location>
        <begin position="142"/>
        <end position="173"/>
    </location>
</feature>
<dbReference type="InterPro" id="IPR015955">
    <property type="entry name" value="Lactate_DH/Glyco_Ohase_4_C"/>
</dbReference>
<dbReference type="HOGENOM" id="CLU_987552_0_0_1"/>
<feature type="region of interest" description="Disordered" evidence="1">
    <location>
        <begin position="43"/>
        <end position="77"/>
    </location>
</feature>
<evidence type="ECO:0000313" key="3">
    <source>
        <dbReference type="EMBL" id="KIJ41569.1"/>
    </source>
</evidence>
<dbReference type="SUPFAM" id="SSF56327">
    <property type="entry name" value="LDH C-terminal domain-like"/>
    <property type="match status" value="1"/>
</dbReference>
<evidence type="ECO:0000313" key="4">
    <source>
        <dbReference type="Proteomes" id="UP000054279"/>
    </source>
</evidence>
<evidence type="ECO:0000256" key="1">
    <source>
        <dbReference type="SAM" id="MobiDB-lite"/>
    </source>
</evidence>
<feature type="compositionally biased region" description="Low complexity" evidence="1">
    <location>
        <begin position="142"/>
        <end position="169"/>
    </location>
</feature>
<dbReference type="OrthoDB" id="4069699at2759"/>
<organism evidence="3 4">
    <name type="scientific">Sphaerobolus stellatus (strain SS14)</name>
    <dbReference type="NCBI Taxonomy" id="990650"/>
    <lineage>
        <taxon>Eukaryota</taxon>
        <taxon>Fungi</taxon>
        <taxon>Dikarya</taxon>
        <taxon>Basidiomycota</taxon>
        <taxon>Agaricomycotina</taxon>
        <taxon>Agaricomycetes</taxon>
        <taxon>Phallomycetidae</taxon>
        <taxon>Geastrales</taxon>
        <taxon>Sphaerobolaceae</taxon>
        <taxon>Sphaerobolus</taxon>
    </lineage>
</organism>
<proteinExistence type="predicted"/>
<feature type="compositionally biased region" description="Basic and acidic residues" evidence="1">
    <location>
        <begin position="49"/>
        <end position="61"/>
    </location>
</feature>
<feature type="domain" description="Lactate/malate dehydrogenase C-terminal" evidence="2">
    <location>
        <begin position="237"/>
        <end position="281"/>
    </location>
</feature>
<keyword evidence="4" id="KW-1185">Reference proteome</keyword>
<dbReference type="InterPro" id="IPR022383">
    <property type="entry name" value="Lactate/malate_DH_C"/>
</dbReference>
<evidence type="ECO:0000259" key="2">
    <source>
        <dbReference type="Pfam" id="PF02866"/>
    </source>
</evidence>
<dbReference type="EMBL" id="KN837136">
    <property type="protein sequence ID" value="KIJ41569.1"/>
    <property type="molecule type" value="Genomic_DNA"/>
</dbReference>